<keyword evidence="6" id="KW-0547">Nucleotide-binding</keyword>
<feature type="transmembrane region" description="Helical" evidence="12">
    <location>
        <begin position="277"/>
        <end position="296"/>
    </location>
</feature>
<dbReference type="Pfam" id="PF02518">
    <property type="entry name" value="HATPase_c"/>
    <property type="match status" value="1"/>
</dbReference>
<dbReference type="Pfam" id="PF06580">
    <property type="entry name" value="His_kinase"/>
    <property type="match status" value="1"/>
</dbReference>
<dbReference type="SUPFAM" id="SSF55874">
    <property type="entry name" value="ATPase domain of HSP90 chaperone/DNA topoisomerase II/histidine kinase"/>
    <property type="match status" value="1"/>
</dbReference>
<gene>
    <name evidence="14" type="ORF">GCM10008014_18830</name>
</gene>
<dbReference type="PROSITE" id="PS50885">
    <property type="entry name" value="HAMP"/>
    <property type="match status" value="1"/>
</dbReference>
<keyword evidence="9 12" id="KW-1133">Transmembrane helix</keyword>
<feature type="domain" description="HAMP" evidence="13">
    <location>
        <begin position="298"/>
        <end position="350"/>
    </location>
</feature>
<evidence type="ECO:0000313" key="15">
    <source>
        <dbReference type="Proteomes" id="UP000652153"/>
    </source>
</evidence>
<dbReference type="InterPro" id="IPR003594">
    <property type="entry name" value="HATPase_dom"/>
</dbReference>
<proteinExistence type="predicted"/>
<evidence type="ECO:0000256" key="4">
    <source>
        <dbReference type="ARBA" id="ARBA00022679"/>
    </source>
</evidence>
<dbReference type="Pfam" id="PF00672">
    <property type="entry name" value="HAMP"/>
    <property type="match status" value="1"/>
</dbReference>
<dbReference type="PANTHER" id="PTHR34220:SF11">
    <property type="entry name" value="SENSOR PROTEIN KINASE HPTS"/>
    <property type="match status" value="1"/>
</dbReference>
<keyword evidence="15" id="KW-1185">Reference proteome</keyword>
<dbReference type="Gene3D" id="6.10.340.10">
    <property type="match status" value="1"/>
</dbReference>
<organism evidence="14 15">
    <name type="scientific">Paenibacillus silvae</name>
    <dbReference type="NCBI Taxonomy" id="1325358"/>
    <lineage>
        <taxon>Bacteria</taxon>
        <taxon>Bacillati</taxon>
        <taxon>Bacillota</taxon>
        <taxon>Bacilli</taxon>
        <taxon>Bacillales</taxon>
        <taxon>Paenibacillaceae</taxon>
        <taxon>Paenibacillus</taxon>
    </lineage>
</organism>
<evidence type="ECO:0000256" key="1">
    <source>
        <dbReference type="ARBA" id="ARBA00004651"/>
    </source>
</evidence>
<protein>
    <submittedName>
        <fullName evidence="14">Histidine kinase</fullName>
    </submittedName>
</protein>
<dbReference type="SUPFAM" id="SSF158472">
    <property type="entry name" value="HAMP domain-like"/>
    <property type="match status" value="1"/>
</dbReference>
<dbReference type="Gene3D" id="3.30.565.10">
    <property type="entry name" value="Histidine kinase-like ATPase, C-terminal domain"/>
    <property type="match status" value="1"/>
</dbReference>
<evidence type="ECO:0000259" key="13">
    <source>
        <dbReference type="PROSITE" id="PS50885"/>
    </source>
</evidence>
<keyword evidence="7 14" id="KW-0418">Kinase</keyword>
<keyword evidence="5 12" id="KW-0812">Transmembrane</keyword>
<evidence type="ECO:0000256" key="7">
    <source>
        <dbReference type="ARBA" id="ARBA00022777"/>
    </source>
</evidence>
<evidence type="ECO:0000313" key="14">
    <source>
        <dbReference type="EMBL" id="GGH52273.1"/>
    </source>
</evidence>
<dbReference type="EMBL" id="BMFU01000002">
    <property type="protein sequence ID" value="GGH52273.1"/>
    <property type="molecule type" value="Genomic_DNA"/>
</dbReference>
<comment type="caution">
    <text evidence="14">The sequence shown here is derived from an EMBL/GenBank/DDBJ whole genome shotgun (WGS) entry which is preliminary data.</text>
</comment>
<evidence type="ECO:0000256" key="3">
    <source>
        <dbReference type="ARBA" id="ARBA00022553"/>
    </source>
</evidence>
<dbReference type="InterPro" id="IPR003660">
    <property type="entry name" value="HAMP_dom"/>
</dbReference>
<evidence type="ECO:0000256" key="5">
    <source>
        <dbReference type="ARBA" id="ARBA00022692"/>
    </source>
</evidence>
<evidence type="ECO:0000256" key="2">
    <source>
        <dbReference type="ARBA" id="ARBA00022475"/>
    </source>
</evidence>
<dbReference type="InterPro" id="IPR010559">
    <property type="entry name" value="Sig_transdc_His_kin_internal"/>
</dbReference>
<dbReference type="InterPro" id="IPR050640">
    <property type="entry name" value="Bact_2-comp_sensor_kinase"/>
</dbReference>
<keyword evidence="4" id="KW-0808">Transferase</keyword>
<dbReference type="Proteomes" id="UP000652153">
    <property type="component" value="Unassembled WGS sequence"/>
</dbReference>
<evidence type="ECO:0000256" key="11">
    <source>
        <dbReference type="ARBA" id="ARBA00023136"/>
    </source>
</evidence>
<reference evidence="15" key="1">
    <citation type="journal article" date="2019" name="Int. J. Syst. Evol. Microbiol.">
        <title>The Global Catalogue of Microorganisms (GCM) 10K type strain sequencing project: providing services to taxonomists for standard genome sequencing and annotation.</title>
        <authorList>
            <consortium name="The Broad Institute Genomics Platform"/>
            <consortium name="The Broad Institute Genome Sequencing Center for Infectious Disease"/>
            <person name="Wu L."/>
            <person name="Ma J."/>
        </authorList>
    </citation>
    <scope>NUCLEOTIDE SEQUENCE [LARGE SCALE GENOMIC DNA]</scope>
    <source>
        <strain evidence="15">CGMCC 1.12770</strain>
    </source>
</reference>
<evidence type="ECO:0000256" key="12">
    <source>
        <dbReference type="SAM" id="Phobius"/>
    </source>
</evidence>
<dbReference type="GO" id="GO:0016301">
    <property type="term" value="F:kinase activity"/>
    <property type="evidence" value="ECO:0007669"/>
    <property type="project" value="UniProtKB-KW"/>
</dbReference>
<accession>A0ABQ1ZA25</accession>
<evidence type="ECO:0000256" key="9">
    <source>
        <dbReference type="ARBA" id="ARBA00022989"/>
    </source>
</evidence>
<keyword evidence="2" id="KW-1003">Cell membrane</keyword>
<keyword evidence="8" id="KW-0067">ATP-binding</keyword>
<feature type="transmembrane region" description="Helical" evidence="12">
    <location>
        <begin position="15"/>
        <end position="36"/>
    </location>
</feature>
<evidence type="ECO:0000256" key="6">
    <source>
        <dbReference type="ARBA" id="ARBA00022741"/>
    </source>
</evidence>
<name>A0ABQ1ZA25_9BACL</name>
<dbReference type="InterPro" id="IPR036890">
    <property type="entry name" value="HATPase_C_sf"/>
</dbReference>
<keyword evidence="3" id="KW-0597">Phosphoprotein</keyword>
<evidence type="ECO:0000256" key="8">
    <source>
        <dbReference type="ARBA" id="ARBA00022840"/>
    </source>
</evidence>
<dbReference type="SMART" id="SM00304">
    <property type="entry name" value="HAMP"/>
    <property type="match status" value="1"/>
</dbReference>
<dbReference type="RefSeq" id="WP_229729755.1">
    <property type="nucleotide sequence ID" value="NZ_BMFU01000002.1"/>
</dbReference>
<evidence type="ECO:0000256" key="10">
    <source>
        <dbReference type="ARBA" id="ARBA00023012"/>
    </source>
</evidence>
<comment type="subcellular location">
    <subcellularLocation>
        <location evidence="1">Cell membrane</location>
        <topology evidence="1">Multi-pass membrane protein</topology>
    </subcellularLocation>
</comment>
<keyword evidence="10" id="KW-0902">Two-component regulatory system</keyword>
<dbReference type="PANTHER" id="PTHR34220">
    <property type="entry name" value="SENSOR HISTIDINE KINASE YPDA"/>
    <property type="match status" value="1"/>
</dbReference>
<keyword evidence="11 12" id="KW-0472">Membrane</keyword>
<sequence>MRWNLNYMKLRDKLLIMYVLSVFIPIVFTNIAFYQVTTANIRSQKTRDAGVALNNLKNELRVTIDQGVGLSYSLYADPIFNETLSRSFSSHSEYIRAYNSYLQSEFSGQMSQGIRWYQVFTDNPTILSSGYIEHLTEVVRKSSWYQQLKNHTAPYPTLVTGDQGLSLVQRLNNSDTGGIEQLLKIDFNMDLMKEQFRNSGFDGSVYLVDPAGYIRFSNRSSSGPTSVGELYGNMEFSNKTIRFERVYSGINYLEGWSLQGVMDEEIVLQEVRQSRSFVVWLACINFVLPTIIIAAMSRSIHVRLVRILKHMKKVKTQNFQTIPPEDARDEIGQLTTEFNRMTETIRSLIDEVYLADIQKKDLELKQQQAQLHALHSQINPHFLFNTLESVRMRSLIKGEKETAKIVHHMAKMFRKSISWNQHEVTVKEELELIDSFLQIQKYRFGEKLQYHIEADEAALKYRIPKMVILPFVENASIHGIESTPGVGLIQLFVRVEEQELHIRLEDNGIGMSAARLQELLLYLDQNVDMGEHVGMKNAYSRLKLCYMDRFSLAIQSAEGRGTTIHIKLPFEHNSFKGE</sequence>
<dbReference type="CDD" id="cd06225">
    <property type="entry name" value="HAMP"/>
    <property type="match status" value="1"/>
</dbReference>